<sequence length="551" mass="64481">MKFFEIGTSDFKEYMNSGAYFIDKSLFIKEVWEDNKYILITRPRRFGKTLNMSMLKYFFSNNEADRNKELFRKLEISKYEDIMKEQGQYPVIFISFNGCDINDLESLKELVVKKIKNELDRFDYLIDELPGRKAKKFENILDSNKDSDLIESIAYLSEILHFATGKKPILLIDEYDTPINKAYTEGIYEEIINFMKAFYSNSIKDNIHVKKVIMTGVLRVAKESIFSGLNNLSVYTIRDKGYESCFGFTKQEVEKILKYFSIDRNVKLLEDYYDGYKFGDMEIYNPWSIMKYVENATKYGNYIEKPYWINTSSNDIVVELVNIKHKDGIEKLISGEEVIDIIDENIAFRYIADESTSPWSLLYFSGYLKISNEYDYGQVGLIIPNREVLHFFKNEIIKWFNIDMKIEEYIPIVLSLIKGDTESFKKGFKEILTGVFSYFDLKGDESEQYYHVFTIGIMALLSDNYIIKSNREAGDGRADLLIIPKNPSELGIIMEFKKSDKEELLLKDAEIALKQINDKKYDNELLVLGVNNILKVGISFYNKECEMIFEQ</sequence>
<dbReference type="RefSeq" id="WP_009899174.1">
    <property type="nucleotide sequence ID" value="NZ_FUQT01000003.1"/>
</dbReference>
<dbReference type="InterPro" id="IPR027417">
    <property type="entry name" value="P-loop_NTPase"/>
</dbReference>
<name>A0AAN5VTI2_CLODI</name>
<reference evidence="2" key="1">
    <citation type="journal article" date="2018" name="Genome Biol.">
        <title>SKESA: strategic k-mer extension for scrupulous assemblies.</title>
        <authorList>
            <person name="Souvorov A."/>
            <person name="Agarwala R."/>
            <person name="Lipman D.J."/>
        </authorList>
    </citation>
    <scope>NUCLEOTIDE SEQUENCE</scope>
    <source>
        <strain evidence="2">HN1000</strain>
    </source>
</reference>
<proteinExistence type="predicted"/>
<evidence type="ECO:0000259" key="1">
    <source>
        <dbReference type="Pfam" id="PF09820"/>
    </source>
</evidence>
<dbReference type="PANTHER" id="PTHR34825">
    <property type="entry name" value="CONSERVED PROTEIN, WITH A WEAK D-GALACTARATE DEHYDRATASE/ALTRONATE HYDROLASE DOMAIN"/>
    <property type="match status" value="1"/>
</dbReference>
<dbReference type="AlphaFoldDB" id="A0AAN5VTI2"/>
<gene>
    <name evidence="2" type="ORF">KRM00_003928</name>
</gene>
<comment type="caution">
    <text evidence="2">The sequence shown here is derived from an EMBL/GenBank/DDBJ whole genome shotgun (WGS) entry which is preliminary data.</text>
</comment>
<organism evidence="2 3">
    <name type="scientific">Clostridioides difficile</name>
    <name type="common">Peptoclostridium difficile</name>
    <dbReference type="NCBI Taxonomy" id="1496"/>
    <lineage>
        <taxon>Bacteria</taxon>
        <taxon>Bacillati</taxon>
        <taxon>Bacillota</taxon>
        <taxon>Clostridia</taxon>
        <taxon>Peptostreptococcales</taxon>
        <taxon>Peptostreptococcaceae</taxon>
        <taxon>Clostridioides</taxon>
    </lineage>
</organism>
<feature type="domain" description="AAA-ATPase-like" evidence="1">
    <location>
        <begin position="6"/>
        <end position="226"/>
    </location>
</feature>
<dbReference type="Pfam" id="PF09820">
    <property type="entry name" value="AAA-ATPase_like"/>
    <property type="match status" value="1"/>
</dbReference>
<accession>A0AAN5VTI2</accession>
<dbReference type="EMBL" id="DAEPXK010000077">
    <property type="protein sequence ID" value="HBH1544379.1"/>
    <property type="molecule type" value="Genomic_DNA"/>
</dbReference>
<dbReference type="Pfam" id="PF08011">
    <property type="entry name" value="PDDEXK_9"/>
    <property type="match status" value="1"/>
</dbReference>
<reference evidence="2" key="2">
    <citation type="submission" date="2021-06" db="EMBL/GenBank/DDBJ databases">
        <authorList>
            <consortium name="NCBI Pathogen Detection Project"/>
        </authorList>
    </citation>
    <scope>NUCLEOTIDE SEQUENCE</scope>
    <source>
        <strain evidence="2">HN1000</strain>
    </source>
</reference>
<dbReference type="InterPro" id="IPR012547">
    <property type="entry name" value="PDDEXK_9"/>
</dbReference>
<dbReference type="SUPFAM" id="SSF52540">
    <property type="entry name" value="P-loop containing nucleoside triphosphate hydrolases"/>
    <property type="match status" value="1"/>
</dbReference>
<dbReference type="PANTHER" id="PTHR34825:SF1">
    <property type="entry name" value="AAA-ATPASE-LIKE DOMAIN-CONTAINING PROTEIN"/>
    <property type="match status" value="1"/>
</dbReference>
<evidence type="ECO:0000313" key="2">
    <source>
        <dbReference type="EMBL" id="HBH1544379.1"/>
    </source>
</evidence>
<dbReference type="InterPro" id="IPR018631">
    <property type="entry name" value="AAA-ATPase-like_dom"/>
</dbReference>
<dbReference type="Proteomes" id="UP000878956">
    <property type="component" value="Unassembled WGS sequence"/>
</dbReference>
<evidence type="ECO:0000313" key="3">
    <source>
        <dbReference type="Proteomes" id="UP000878956"/>
    </source>
</evidence>
<dbReference type="Gene3D" id="3.40.50.300">
    <property type="entry name" value="P-loop containing nucleotide triphosphate hydrolases"/>
    <property type="match status" value="1"/>
</dbReference>
<protein>
    <submittedName>
        <fullName evidence="2">AAA family ATPase</fullName>
    </submittedName>
</protein>